<dbReference type="Ensembl" id="ENSZLMT00000018194.1">
    <property type="protein sequence ID" value="ENSZLMP00000017699.1"/>
    <property type="gene ID" value="ENSZLMG00000012287.1"/>
</dbReference>
<reference evidence="2" key="1">
    <citation type="submission" date="2025-08" db="UniProtKB">
        <authorList>
            <consortium name="Ensembl"/>
        </authorList>
    </citation>
    <scope>IDENTIFICATION</scope>
</reference>
<dbReference type="AlphaFoldDB" id="A0A8D2QUH2"/>
<feature type="region of interest" description="Disordered" evidence="1">
    <location>
        <begin position="1"/>
        <end position="28"/>
    </location>
</feature>
<keyword evidence="3" id="KW-1185">Reference proteome</keyword>
<evidence type="ECO:0000256" key="1">
    <source>
        <dbReference type="SAM" id="MobiDB-lite"/>
    </source>
</evidence>
<sequence length="154" mass="16553">LLPLIQEPSSRPRPCPTPPHLTQHSPSRRYRRRVLHEAADLLHDVVAAVLAERADELGQAGLGPADGPVLQGGVGALVVGRVAVGERRHLPLAGVAQELVDVLPLAPHLRRHQLEDVDACGAEKAARVRQRGLQVSSLAKTLSSPKWSHFAFLG</sequence>
<accession>A0A8D2QUH2</accession>
<evidence type="ECO:0000313" key="2">
    <source>
        <dbReference type="Ensembl" id="ENSZLMP00000017699.1"/>
    </source>
</evidence>
<evidence type="ECO:0000313" key="3">
    <source>
        <dbReference type="Proteomes" id="UP000694401"/>
    </source>
</evidence>
<name>A0A8D2QUH2_ZOSLA</name>
<organism evidence="2 3">
    <name type="scientific">Zosterops lateralis melanops</name>
    <dbReference type="NCBI Taxonomy" id="1220523"/>
    <lineage>
        <taxon>Eukaryota</taxon>
        <taxon>Metazoa</taxon>
        <taxon>Chordata</taxon>
        <taxon>Craniata</taxon>
        <taxon>Vertebrata</taxon>
        <taxon>Euteleostomi</taxon>
        <taxon>Archelosauria</taxon>
        <taxon>Archosauria</taxon>
        <taxon>Dinosauria</taxon>
        <taxon>Saurischia</taxon>
        <taxon>Theropoda</taxon>
        <taxon>Coelurosauria</taxon>
        <taxon>Aves</taxon>
        <taxon>Neognathae</taxon>
        <taxon>Neoaves</taxon>
        <taxon>Telluraves</taxon>
        <taxon>Australaves</taxon>
        <taxon>Passeriformes</taxon>
        <taxon>Sylvioidea</taxon>
        <taxon>Zosteropidae</taxon>
        <taxon>Zosterops</taxon>
    </lineage>
</organism>
<proteinExistence type="predicted"/>
<reference evidence="2" key="2">
    <citation type="submission" date="2025-09" db="UniProtKB">
        <authorList>
            <consortium name="Ensembl"/>
        </authorList>
    </citation>
    <scope>IDENTIFICATION</scope>
</reference>
<protein>
    <submittedName>
        <fullName evidence="2">Uncharacterized protein</fullName>
    </submittedName>
</protein>
<dbReference type="Proteomes" id="UP000694401">
    <property type="component" value="Unassembled WGS sequence"/>
</dbReference>